<reference evidence="2 3" key="1">
    <citation type="submission" date="2017-09" db="EMBL/GenBank/DDBJ databases">
        <title>Depth-based differentiation of microbial function through sediment-hosted aquifers and enrichment of novel symbionts in the deep terrestrial subsurface.</title>
        <authorList>
            <person name="Probst A.J."/>
            <person name="Ladd B."/>
            <person name="Jarett J.K."/>
            <person name="Geller-Mcgrath D.E."/>
            <person name="Sieber C.M."/>
            <person name="Emerson J.B."/>
            <person name="Anantharaman K."/>
            <person name="Thomas B.C."/>
            <person name="Malmstrom R."/>
            <person name="Stieglmeier M."/>
            <person name="Klingl A."/>
            <person name="Woyke T."/>
            <person name="Ryan C.M."/>
            <person name="Banfield J.F."/>
        </authorList>
    </citation>
    <scope>NUCLEOTIDE SEQUENCE [LARGE SCALE GENOMIC DNA]</scope>
    <source>
        <strain evidence="2">CG07_land_8_20_14_0_80_42_15</strain>
    </source>
</reference>
<gene>
    <name evidence="2" type="ORF">COS99_02790</name>
</gene>
<proteinExistence type="predicted"/>
<dbReference type="AlphaFoldDB" id="A0A2J0L5Y6"/>
<dbReference type="InterPro" id="IPR043734">
    <property type="entry name" value="DUF5678"/>
</dbReference>
<name>A0A2J0L5Y6_9BACT</name>
<evidence type="ECO:0000313" key="3">
    <source>
        <dbReference type="Proteomes" id="UP000230052"/>
    </source>
</evidence>
<organism evidence="2 3">
    <name type="scientific">Candidatus Aquitaenariimonas noxiae</name>
    <dbReference type="NCBI Taxonomy" id="1974741"/>
    <lineage>
        <taxon>Bacteria</taxon>
        <taxon>Pseudomonadati</taxon>
        <taxon>Candidatus Omnitrophota</taxon>
        <taxon>Candidatus Aquitaenariimonas</taxon>
    </lineage>
</organism>
<feature type="domain" description="DUF5678" evidence="1">
    <location>
        <begin position="8"/>
        <end position="55"/>
    </location>
</feature>
<protein>
    <recommendedName>
        <fullName evidence="1">DUF5678 domain-containing protein</fullName>
    </recommendedName>
</protein>
<comment type="caution">
    <text evidence="2">The sequence shown here is derived from an EMBL/GenBank/DDBJ whole genome shotgun (WGS) entry which is preliminary data.</text>
</comment>
<dbReference type="Pfam" id="PF18929">
    <property type="entry name" value="DUF5678"/>
    <property type="match status" value="1"/>
</dbReference>
<sequence>MKPIDRTEIFNRFQNKWVALTDDDKVISWGFELDEVIEKAKKKGIPNPIFTKIPSQEKDRIL</sequence>
<evidence type="ECO:0000313" key="2">
    <source>
        <dbReference type="EMBL" id="PIU41947.1"/>
    </source>
</evidence>
<accession>A0A2J0L5Y6</accession>
<evidence type="ECO:0000259" key="1">
    <source>
        <dbReference type="Pfam" id="PF18929"/>
    </source>
</evidence>
<dbReference type="EMBL" id="PEWV01000026">
    <property type="protein sequence ID" value="PIU41947.1"/>
    <property type="molecule type" value="Genomic_DNA"/>
</dbReference>
<dbReference type="Proteomes" id="UP000230052">
    <property type="component" value="Unassembled WGS sequence"/>
</dbReference>